<evidence type="ECO:0000256" key="13">
    <source>
        <dbReference type="ARBA" id="ARBA00023020"/>
    </source>
</evidence>
<dbReference type="GO" id="GO:0019836">
    <property type="term" value="P:symbiont-mediated hemolysis of host erythrocyte"/>
    <property type="evidence" value="ECO:0007669"/>
    <property type="project" value="InterPro"/>
</dbReference>
<evidence type="ECO:0000256" key="8">
    <source>
        <dbReference type="ARBA" id="ARBA00022656"/>
    </source>
</evidence>
<dbReference type="InterPro" id="IPR008034">
    <property type="entry name" value="Delta_lysin"/>
</dbReference>
<keyword evidence="12" id="KW-1043">Host membrane</keyword>
<dbReference type="GO" id="GO:0020002">
    <property type="term" value="C:host cell plasma membrane"/>
    <property type="evidence" value="ECO:0007669"/>
    <property type="project" value="UniProtKB-SubCell"/>
</dbReference>
<evidence type="ECO:0000256" key="3">
    <source>
        <dbReference type="ARBA" id="ARBA00004613"/>
    </source>
</evidence>
<keyword evidence="7" id="KW-0964">Secreted</keyword>
<evidence type="ECO:0000313" key="17">
    <source>
        <dbReference type="EMBL" id="AAW55662.1"/>
    </source>
</evidence>
<keyword evidence="11" id="KW-0204">Cytolysis</keyword>
<name>Q5I2D3_STAIN</name>
<dbReference type="AlphaFoldDB" id="Q5I2D3"/>
<evidence type="ECO:0000256" key="7">
    <source>
        <dbReference type="ARBA" id="ARBA00022525"/>
    </source>
</evidence>
<keyword evidence="6" id="KW-1032">Host cell membrane</keyword>
<evidence type="ECO:0000256" key="4">
    <source>
        <dbReference type="ARBA" id="ARBA00011078"/>
    </source>
</evidence>
<keyword evidence="14" id="KW-0843">Virulence</keyword>
<organism evidence="17">
    <name type="scientific">Staphylococcus intermedius</name>
    <dbReference type="NCBI Taxonomy" id="1285"/>
    <lineage>
        <taxon>Bacteria</taxon>
        <taxon>Bacillati</taxon>
        <taxon>Bacillota</taxon>
        <taxon>Bacilli</taxon>
        <taxon>Bacillales</taxon>
        <taxon>Staphylococcaceae</taxon>
        <taxon>Staphylococcus</taxon>
        <taxon>Staphylococcus intermedius group</taxon>
    </lineage>
</organism>
<gene>
    <name evidence="17" type="primary">hld</name>
</gene>
<keyword evidence="9" id="KW-0812">Transmembrane</keyword>
<protein>
    <recommendedName>
        <fullName evidence="5">Delta-hemolysin</fullName>
    </recommendedName>
    <alternativeName>
        <fullName evidence="16">Delta-toxin</fullName>
    </alternativeName>
</protein>
<comment type="function">
    <text evidence="1">Lyses erythrocytes and many other mammalian cells.</text>
</comment>
<dbReference type="GO" id="GO:0090729">
    <property type="term" value="F:toxin activity"/>
    <property type="evidence" value="ECO:0007669"/>
    <property type="project" value="UniProtKB-KW"/>
</dbReference>
<evidence type="ECO:0000256" key="15">
    <source>
        <dbReference type="ARBA" id="ARBA00023136"/>
    </source>
</evidence>
<proteinExistence type="inferred from homology"/>
<dbReference type="EMBL" id="AY860843">
    <property type="protein sequence ID" value="AAW55662.1"/>
    <property type="molecule type" value="Genomic_DNA"/>
</dbReference>
<comment type="subcellular location">
    <subcellularLocation>
        <location evidence="2">Host cell membrane</location>
    </subcellularLocation>
    <subcellularLocation>
        <location evidence="3">Secreted</location>
    </subcellularLocation>
</comment>
<evidence type="ECO:0000256" key="14">
    <source>
        <dbReference type="ARBA" id="ARBA00023026"/>
    </source>
</evidence>
<accession>Q5I2D3</accession>
<evidence type="ECO:0000256" key="10">
    <source>
        <dbReference type="ARBA" id="ARBA00022735"/>
    </source>
</evidence>
<sequence length="25" mass="2782">MAGDIISTIVDFIKLIAETVKKFTK</sequence>
<evidence type="ECO:0000256" key="5">
    <source>
        <dbReference type="ARBA" id="ARBA00016530"/>
    </source>
</evidence>
<keyword evidence="15" id="KW-0472">Membrane</keyword>
<keyword evidence="13" id="KW-0291">Formylation</keyword>
<keyword evidence="8" id="KW-0800">Toxin</keyword>
<evidence type="ECO:0000256" key="12">
    <source>
        <dbReference type="ARBA" id="ARBA00022870"/>
    </source>
</evidence>
<dbReference type="GO" id="GO:0005576">
    <property type="term" value="C:extracellular region"/>
    <property type="evidence" value="ECO:0007669"/>
    <property type="project" value="UniProtKB-SubCell"/>
</dbReference>
<dbReference type="Pfam" id="PF05372">
    <property type="entry name" value="Delta_lysin"/>
    <property type="match status" value="1"/>
</dbReference>
<evidence type="ECO:0000256" key="9">
    <source>
        <dbReference type="ARBA" id="ARBA00022692"/>
    </source>
</evidence>
<evidence type="ECO:0000256" key="1">
    <source>
        <dbReference type="ARBA" id="ARBA00002655"/>
    </source>
</evidence>
<evidence type="ECO:0000256" key="2">
    <source>
        <dbReference type="ARBA" id="ARBA00004165"/>
    </source>
</evidence>
<reference evidence="17" key="1">
    <citation type="journal article" date="2005" name="J. Bacteriol.">
        <title>Staphylococcus intermedius produces a functional agr autoinducing peptide containing a cyclic lactone.</title>
        <authorList>
            <person name="Ji G."/>
            <person name="Pei W."/>
            <person name="Zhang L."/>
            <person name="Qiu R."/>
            <person name="Lin J."/>
            <person name="Benito Y."/>
            <person name="Lina G."/>
            <person name="Novick R.P."/>
        </authorList>
    </citation>
    <scope>NUCLEOTIDE SEQUENCE</scope>
</reference>
<dbReference type="RefSeq" id="WP_103265969.1">
    <property type="nucleotide sequence ID" value="NZ_JBBLTU010000007.1"/>
</dbReference>
<evidence type="ECO:0000256" key="16">
    <source>
        <dbReference type="ARBA" id="ARBA00030319"/>
    </source>
</evidence>
<evidence type="ECO:0000256" key="6">
    <source>
        <dbReference type="ARBA" id="ARBA00022511"/>
    </source>
</evidence>
<keyword evidence="10" id="KW-0354">Hemolysis</keyword>
<comment type="similarity">
    <text evidence="4">Belongs to the delta-lysin family.</text>
</comment>
<evidence type="ECO:0000256" key="11">
    <source>
        <dbReference type="ARBA" id="ARBA00022852"/>
    </source>
</evidence>